<dbReference type="Gene3D" id="1.20.1250.20">
    <property type="entry name" value="MFS general substrate transporter like domains"/>
    <property type="match status" value="1"/>
</dbReference>
<comment type="caution">
    <text evidence="7">The sequence shown here is derived from an EMBL/GenBank/DDBJ whole genome shotgun (WGS) entry which is preliminary data.</text>
</comment>
<dbReference type="Proteomes" id="UP001597417">
    <property type="component" value="Unassembled WGS sequence"/>
</dbReference>
<comment type="subcellular location">
    <subcellularLocation>
        <location evidence="1">Cell membrane</location>
        <topology evidence="1">Multi-pass membrane protein</topology>
    </subcellularLocation>
</comment>
<dbReference type="EMBL" id="JBHUKR010000011">
    <property type="protein sequence ID" value="MFD2419031.1"/>
    <property type="molecule type" value="Genomic_DNA"/>
</dbReference>
<feature type="transmembrane region" description="Helical" evidence="6">
    <location>
        <begin position="386"/>
        <end position="403"/>
    </location>
</feature>
<feature type="transmembrane region" description="Helical" evidence="6">
    <location>
        <begin position="21"/>
        <end position="46"/>
    </location>
</feature>
<dbReference type="PANTHER" id="PTHR23513">
    <property type="entry name" value="INTEGRAL MEMBRANE EFFLUX PROTEIN-RELATED"/>
    <property type="match status" value="1"/>
</dbReference>
<organism evidence="7 8">
    <name type="scientific">Amycolatopsis pigmentata</name>
    <dbReference type="NCBI Taxonomy" id="450801"/>
    <lineage>
        <taxon>Bacteria</taxon>
        <taxon>Bacillati</taxon>
        <taxon>Actinomycetota</taxon>
        <taxon>Actinomycetes</taxon>
        <taxon>Pseudonocardiales</taxon>
        <taxon>Pseudonocardiaceae</taxon>
        <taxon>Amycolatopsis</taxon>
    </lineage>
</organism>
<protein>
    <submittedName>
        <fullName evidence="7">MFS transporter</fullName>
    </submittedName>
</protein>
<dbReference type="RefSeq" id="WP_378267051.1">
    <property type="nucleotide sequence ID" value="NZ_JBHUKR010000011.1"/>
</dbReference>
<dbReference type="SUPFAM" id="SSF103473">
    <property type="entry name" value="MFS general substrate transporter"/>
    <property type="match status" value="1"/>
</dbReference>
<evidence type="ECO:0000256" key="5">
    <source>
        <dbReference type="ARBA" id="ARBA00023136"/>
    </source>
</evidence>
<dbReference type="Pfam" id="PF07690">
    <property type="entry name" value="MFS_1"/>
    <property type="match status" value="1"/>
</dbReference>
<dbReference type="InterPro" id="IPR036259">
    <property type="entry name" value="MFS_trans_sf"/>
</dbReference>
<feature type="transmembrane region" description="Helical" evidence="6">
    <location>
        <begin position="360"/>
        <end position="380"/>
    </location>
</feature>
<feature type="transmembrane region" description="Helical" evidence="6">
    <location>
        <begin position="212"/>
        <end position="229"/>
    </location>
</feature>
<feature type="transmembrane region" description="Helical" evidence="6">
    <location>
        <begin position="295"/>
        <end position="313"/>
    </location>
</feature>
<dbReference type="InterPro" id="IPR011701">
    <property type="entry name" value="MFS"/>
</dbReference>
<dbReference type="PANTHER" id="PTHR23513:SF6">
    <property type="entry name" value="MAJOR FACILITATOR SUPERFAMILY ASSOCIATED DOMAIN-CONTAINING PROTEIN"/>
    <property type="match status" value="1"/>
</dbReference>
<evidence type="ECO:0000313" key="8">
    <source>
        <dbReference type="Proteomes" id="UP001597417"/>
    </source>
</evidence>
<evidence type="ECO:0000256" key="1">
    <source>
        <dbReference type="ARBA" id="ARBA00004651"/>
    </source>
</evidence>
<sequence>MTASSGPSALGLLRDRRFAKLITSSAVNAFANQVALLAIPLVAVLTLKASPFQVAAVTALSTAAFLLVGLPAGALVDRLRPRAVIAVADGTRSLVALTVPVAWWAGHLSIWLLYAVAFTMGIANVFGLVARQSYLPLLVTRSDLTEGNAKLAGIEQVFRLGGPGLAGQVIAVLTAPFALVVTCASLALSAAAVLWIPESAPTRRSVRGRRRLIHEVGVGLAFVFGNRLLRAMAISVGWSNLFGLAYSSMMTIYLANWLRLTPAVIGLVMSVSGAGGIVGALVARRLSHLVGQGPLMWLSMLVGMPFLVVLPLVHNVSWVWAAAVAYAIAVCCMVVMNIVQGTVRQTITPPALLGRVSSTFRFLTWGTSPVGAVLGGLLGSSIGPRATLLVAAVGTCVGFVPIFRSPLRRMREIPAAEGVSRCDARHRQPESALQEEL</sequence>
<name>A0ABW5G266_9PSEU</name>
<evidence type="ECO:0000256" key="2">
    <source>
        <dbReference type="ARBA" id="ARBA00022475"/>
    </source>
</evidence>
<keyword evidence="4 6" id="KW-1133">Transmembrane helix</keyword>
<evidence type="ECO:0000256" key="6">
    <source>
        <dbReference type="SAM" id="Phobius"/>
    </source>
</evidence>
<evidence type="ECO:0000313" key="7">
    <source>
        <dbReference type="EMBL" id="MFD2419031.1"/>
    </source>
</evidence>
<accession>A0ABW5G266</accession>
<feature type="transmembrane region" description="Helical" evidence="6">
    <location>
        <begin position="111"/>
        <end position="130"/>
    </location>
</feature>
<keyword evidence="5 6" id="KW-0472">Membrane</keyword>
<feature type="transmembrane region" description="Helical" evidence="6">
    <location>
        <begin position="169"/>
        <end position="196"/>
    </location>
</feature>
<feature type="transmembrane region" description="Helical" evidence="6">
    <location>
        <begin position="52"/>
        <end position="76"/>
    </location>
</feature>
<keyword evidence="2" id="KW-1003">Cell membrane</keyword>
<keyword evidence="8" id="KW-1185">Reference proteome</keyword>
<dbReference type="CDD" id="cd06173">
    <property type="entry name" value="MFS_MefA_like"/>
    <property type="match status" value="1"/>
</dbReference>
<evidence type="ECO:0000256" key="3">
    <source>
        <dbReference type="ARBA" id="ARBA00022692"/>
    </source>
</evidence>
<keyword evidence="3 6" id="KW-0812">Transmembrane</keyword>
<evidence type="ECO:0000256" key="4">
    <source>
        <dbReference type="ARBA" id="ARBA00022989"/>
    </source>
</evidence>
<proteinExistence type="predicted"/>
<reference evidence="8" key="1">
    <citation type="journal article" date="2019" name="Int. J. Syst. Evol. Microbiol.">
        <title>The Global Catalogue of Microorganisms (GCM) 10K type strain sequencing project: providing services to taxonomists for standard genome sequencing and annotation.</title>
        <authorList>
            <consortium name="The Broad Institute Genomics Platform"/>
            <consortium name="The Broad Institute Genome Sequencing Center for Infectious Disease"/>
            <person name="Wu L."/>
            <person name="Ma J."/>
        </authorList>
    </citation>
    <scope>NUCLEOTIDE SEQUENCE [LARGE SCALE GENOMIC DNA]</scope>
    <source>
        <strain evidence="8">CGMCC 4.7645</strain>
    </source>
</reference>
<feature type="transmembrane region" description="Helical" evidence="6">
    <location>
        <begin position="264"/>
        <end position="283"/>
    </location>
</feature>
<gene>
    <name evidence="7" type="ORF">ACFSXZ_22115</name>
</gene>
<feature type="transmembrane region" description="Helical" evidence="6">
    <location>
        <begin position="319"/>
        <end position="339"/>
    </location>
</feature>